<dbReference type="AlphaFoldDB" id="A0AAV3YLF0"/>
<evidence type="ECO:0000313" key="2">
    <source>
        <dbReference type="Proteomes" id="UP000735302"/>
    </source>
</evidence>
<name>A0AAV3YLF0_9GAST</name>
<gene>
    <name evidence="1" type="ORF">PoB_001045000</name>
</gene>
<reference evidence="1 2" key="1">
    <citation type="journal article" date="2021" name="Elife">
        <title>Chloroplast acquisition without the gene transfer in kleptoplastic sea slugs, Plakobranchus ocellatus.</title>
        <authorList>
            <person name="Maeda T."/>
            <person name="Takahashi S."/>
            <person name="Yoshida T."/>
            <person name="Shimamura S."/>
            <person name="Takaki Y."/>
            <person name="Nagai Y."/>
            <person name="Toyoda A."/>
            <person name="Suzuki Y."/>
            <person name="Arimoto A."/>
            <person name="Ishii H."/>
            <person name="Satoh N."/>
            <person name="Nishiyama T."/>
            <person name="Hasebe M."/>
            <person name="Maruyama T."/>
            <person name="Minagawa J."/>
            <person name="Obokata J."/>
            <person name="Shigenobu S."/>
        </authorList>
    </citation>
    <scope>NUCLEOTIDE SEQUENCE [LARGE SCALE GENOMIC DNA]</scope>
</reference>
<evidence type="ECO:0000313" key="1">
    <source>
        <dbReference type="EMBL" id="GFN83944.1"/>
    </source>
</evidence>
<comment type="caution">
    <text evidence="1">The sequence shown here is derived from an EMBL/GenBank/DDBJ whole genome shotgun (WGS) entry which is preliminary data.</text>
</comment>
<accession>A0AAV3YLF0</accession>
<protein>
    <submittedName>
        <fullName evidence="1">Uncharacterized protein</fullName>
    </submittedName>
</protein>
<dbReference type="EMBL" id="BLXT01001274">
    <property type="protein sequence ID" value="GFN83944.1"/>
    <property type="molecule type" value="Genomic_DNA"/>
</dbReference>
<proteinExistence type="predicted"/>
<sequence>MIKNALAFDNFEYSGIRLMLLLEAKSNMLEELFTSENYDWIGAYPQQHCHHKDRNLGFVRGVGGTLACESALRSAGTPLSRVRAPPSAPRPDGGP</sequence>
<organism evidence="1 2">
    <name type="scientific">Plakobranchus ocellatus</name>
    <dbReference type="NCBI Taxonomy" id="259542"/>
    <lineage>
        <taxon>Eukaryota</taxon>
        <taxon>Metazoa</taxon>
        <taxon>Spiralia</taxon>
        <taxon>Lophotrochozoa</taxon>
        <taxon>Mollusca</taxon>
        <taxon>Gastropoda</taxon>
        <taxon>Heterobranchia</taxon>
        <taxon>Euthyneura</taxon>
        <taxon>Panpulmonata</taxon>
        <taxon>Sacoglossa</taxon>
        <taxon>Placobranchoidea</taxon>
        <taxon>Plakobranchidae</taxon>
        <taxon>Plakobranchus</taxon>
    </lineage>
</organism>
<keyword evidence="2" id="KW-1185">Reference proteome</keyword>
<dbReference type="Proteomes" id="UP000735302">
    <property type="component" value="Unassembled WGS sequence"/>
</dbReference>